<dbReference type="RefSeq" id="WP_106472232.1">
    <property type="nucleotide sequence ID" value="NZ_CP027665.1"/>
</dbReference>
<keyword evidence="2" id="KW-0472">Membrane</keyword>
<dbReference type="Proteomes" id="UP000237655">
    <property type="component" value="Chromosome"/>
</dbReference>
<dbReference type="KEGG" id="thas:C6Y53_09490"/>
<reference evidence="4" key="1">
    <citation type="submission" date="2018-03" db="EMBL/GenBank/DDBJ databases">
        <title>Genomic analysis of the strain SH-1 isolated from shrimp intestine.</title>
        <authorList>
            <person name="Kim Y.-S."/>
            <person name="Kim S.-E."/>
            <person name="Kim K.-H."/>
        </authorList>
    </citation>
    <scope>NUCLEOTIDE SEQUENCE [LARGE SCALE GENOMIC DNA]</scope>
    <source>
        <strain evidence="4">SH-1</strain>
    </source>
</reference>
<keyword evidence="4" id="KW-1185">Reference proteome</keyword>
<feature type="region of interest" description="Disordered" evidence="1">
    <location>
        <begin position="36"/>
        <end position="61"/>
    </location>
</feature>
<evidence type="ECO:0000313" key="3">
    <source>
        <dbReference type="EMBL" id="AVO37914.1"/>
    </source>
</evidence>
<sequence length="61" mass="7114">MENYTILRQFADSWMLLLLFVFFVGVVVWVFRPGSAESHDDSANIPFRHDDKPAQSKEARQ</sequence>
<dbReference type="AlphaFoldDB" id="A0A2S0MPX3"/>
<evidence type="ECO:0000313" key="4">
    <source>
        <dbReference type="Proteomes" id="UP000237655"/>
    </source>
</evidence>
<evidence type="ECO:0000256" key="2">
    <source>
        <dbReference type="SAM" id="Phobius"/>
    </source>
</evidence>
<name>A0A2S0MPX3_9RHOB</name>
<feature type="transmembrane region" description="Helical" evidence="2">
    <location>
        <begin position="13"/>
        <end position="31"/>
    </location>
</feature>
<accession>A0A2S0MPX3</accession>
<dbReference type="EMBL" id="CP027665">
    <property type="protein sequence ID" value="AVO37914.1"/>
    <property type="molecule type" value="Genomic_DNA"/>
</dbReference>
<organism evidence="3 4">
    <name type="scientific">Pukyongiella litopenaei</name>
    <dbReference type="NCBI Taxonomy" id="2605946"/>
    <lineage>
        <taxon>Bacteria</taxon>
        <taxon>Pseudomonadati</taxon>
        <taxon>Pseudomonadota</taxon>
        <taxon>Alphaproteobacteria</taxon>
        <taxon>Rhodobacterales</taxon>
        <taxon>Paracoccaceae</taxon>
        <taxon>Pukyongiella</taxon>
    </lineage>
</organism>
<keyword evidence="2" id="KW-0812">Transmembrane</keyword>
<gene>
    <name evidence="3" type="ORF">C6Y53_09490</name>
</gene>
<evidence type="ECO:0000256" key="1">
    <source>
        <dbReference type="SAM" id="MobiDB-lite"/>
    </source>
</evidence>
<proteinExistence type="predicted"/>
<dbReference type="Pfam" id="PF05545">
    <property type="entry name" value="FixQ"/>
    <property type="match status" value="1"/>
</dbReference>
<dbReference type="InterPro" id="IPR008621">
    <property type="entry name" value="Cbb3-typ_cyt_oxidase_comp"/>
</dbReference>
<keyword evidence="2" id="KW-1133">Transmembrane helix</keyword>
<feature type="compositionally biased region" description="Basic and acidic residues" evidence="1">
    <location>
        <begin position="37"/>
        <end position="61"/>
    </location>
</feature>
<protein>
    <submittedName>
        <fullName evidence="3">CcoQ/FixQ family Cbb3-type cytochrome c oxidase assembly chaperone</fullName>
    </submittedName>
</protein>